<keyword evidence="4" id="KW-1133">Transmembrane helix</keyword>
<proteinExistence type="predicted"/>
<evidence type="ECO:0000256" key="1">
    <source>
        <dbReference type="ARBA" id="ARBA00004123"/>
    </source>
</evidence>
<comment type="subcellular location">
    <subcellularLocation>
        <location evidence="1">Nucleus</location>
    </subcellularLocation>
</comment>
<dbReference type="GO" id="GO:0043123">
    <property type="term" value="P:positive regulation of canonical NF-kappaB signal transduction"/>
    <property type="evidence" value="ECO:0007669"/>
    <property type="project" value="InterPro"/>
</dbReference>
<dbReference type="PANTHER" id="PTHR23251">
    <property type="entry name" value="LYSINE-RICH CEACAM1 CO-ISOLATED PROTEIN LYRIC PROTEIN"/>
    <property type="match status" value="1"/>
</dbReference>
<dbReference type="PANTHER" id="PTHR23251:SF0">
    <property type="entry name" value="PROTEIN LYRIC"/>
    <property type="match status" value="1"/>
</dbReference>
<dbReference type="Proteomes" id="UP000516260">
    <property type="component" value="Chromosome 20"/>
</dbReference>
<feature type="region of interest" description="Disordered" evidence="3">
    <location>
        <begin position="84"/>
        <end position="357"/>
    </location>
</feature>
<feature type="compositionally biased region" description="Basic residues" evidence="3">
    <location>
        <begin position="463"/>
        <end position="472"/>
    </location>
</feature>
<dbReference type="GO" id="GO:0006357">
    <property type="term" value="P:regulation of transcription by RNA polymerase II"/>
    <property type="evidence" value="ECO:0007669"/>
    <property type="project" value="TreeGrafter"/>
</dbReference>
<reference evidence="5 6" key="1">
    <citation type="submission" date="2019-04" db="EMBL/GenBank/DDBJ databases">
        <title>The sequence and de novo assembly of Takifugu bimaculatus genome using PacBio and Hi-C technologies.</title>
        <authorList>
            <person name="Xu P."/>
            <person name="Liu B."/>
            <person name="Zhou Z."/>
        </authorList>
    </citation>
    <scope>NUCLEOTIDE SEQUENCE [LARGE SCALE GENOMIC DNA]</scope>
    <source>
        <strain evidence="5">TB-2018</strain>
        <tissue evidence="5">Muscle</tissue>
    </source>
</reference>
<comment type="caution">
    <text evidence="5">The sequence shown here is derived from an EMBL/GenBank/DDBJ whole genome shotgun (WGS) entry which is preliminary data.</text>
</comment>
<keyword evidence="4" id="KW-0472">Membrane</keyword>
<dbReference type="Pfam" id="PF15686">
    <property type="entry name" value="LYRIC"/>
    <property type="match status" value="1"/>
</dbReference>
<organism evidence="5 6">
    <name type="scientific">Takifugu bimaculatus</name>
    <dbReference type="NCBI Taxonomy" id="433685"/>
    <lineage>
        <taxon>Eukaryota</taxon>
        <taxon>Metazoa</taxon>
        <taxon>Chordata</taxon>
        <taxon>Craniata</taxon>
        <taxon>Vertebrata</taxon>
        <taxon>Euteleostomi</taxon>
        <taxon>Actinopterygii</taxon>
        <taxon>Neopterygii</taxon>
        <taxon>Teleostei</taxon>
        <taxon>Neoteleostei</taxon>
        <taxon>Acanthomorphata</taxon>
        <taxon>Eupercaria</taxon>
        <taxon>Tetraodontiformes</taxon>
        <taxon>Tetradontoidea</taxon>
        <taxon>Tetraodontidae</taxon>
        <taxon>Takifugu</taxon>
    </lineage>
</organism>
<dbReference type="EMBL" id="SWLE01000013">
    <property type="protein sequence ID" value="TNM92812.1"/>
    <property type="molecule type" value="Genomic_DNA"/>
</dbReference>
<evidence type="ECO:0000256" key="3">
    <source>
        <dbReference type="SAM" id="MobiDB-lite"/>
    </source>
</evidence>
<dbReference type="GO" id="GO:0043066">
    <property type="term" value="P:negative regulation of apoptotic process"/>
    <property type="evidence" value="ECO:0007669"/>
    <property type="project" value="InterPro"/>
</dbReference>
<dbReference type="InterPro" id="IPR031402">
    <property type="entry name" value="LYRIC"/>
</dbReference>
<evidence type="ECO:0000256" key="2">
    <source>
        <dbReference type="ARBA" id="ARBA00023242"/>
    </source>
</evidence>
<feature type="region of interest" description="Disordered" evidence="3">
    <location>
        <begin position="371"/>
        <end position="472"/>
    </location>
</feature>
<evidence type="ECO:0000313" key="6">
    <source>
        <dbReference type="Proteomes" id="UP000516260"/>
    </source>
</evidence>
<evidence type="ECO:0008006" key="7">
    <source>
        <dbReference type="Google" id="ProtNLM"/>
    </source>
</evidence>
<feature type="transmembrane region" description="Helical" evidence="4">
    <location>
        <begin position="50"/>
        <end position="71"/>
    </location>
</feature>
<name>A0A4Z2BLI7_9TELE</name>
<accession>A0A4Z2BLI7</accession>
<evidence type="ECO:0000256" key="4">
    <source>
        <dbReference type="SAM" id="Phobius"/>
    </source>
</evidence>
<feature type="compositionally biased region" description="Low complexity" evidence="3">
    <location>
        <begin position="150"/>
        <end position="159"/>
    </location>
</feature>
<evidence type="ECO:0000313" key="5">
    <source>
        <dbReference type="EMBL" id="TNM92812.1"/>
    </source>
</evidence>
<dbReference type="GO" id="GO:0003712">
    <property type="term" value="F:transcription coregulator activity"/>
    <property type="evidence" value="ECO:0007669"/>
    <property type="project" value="TreeGrafter"/>
</dbReference>
<dbReference type="InterPro" id="IPR052305">
    <property type="entry name" value="TransReg_TumorExp"/>
</dbReference>
<feature type="compositionally biased region" description="Basic residues" evidence="3">
    <location>
        <begin position="403"/>
        <end position="412"/>
    </location>
</feature>
<feature type="compositionally biased region" description="Polar residues" evidence="3">
    <location>
        <begin position="245"/>
        <end position="255"/>
    </location>
</feature>
<protein>
    <recommendedName>
        <fullName evidence="7">Protein LYRIC-like</fullName>
    </recommendedName>
</protein>
<dbReference type="GO" id="GO:0005634">
    <property type="term" value="C:nucleus"/>
    <property type="evidence" value="ECO:0007669"/>
    <property type="project" value="UniProtKB-SubCell"/>
</dbReference>
<keyword evidence="2" id="KW-0539">Nucleus</keyword>
<feature type="compositionally biased region" description="Polar residues" evidence="3">
    <location>
        <begin position="273"/>
        <end position="315"/>
    </location>
</feature>
<sequence>MMAGDFHGFTLEKAEQLFGRLREVLSSGQAYMLTRFGVDLGLDPDLYPTWIVLSATAVVLLLLLALSWAAVRGAPLLGKTPASRADLRSCEPDEAGLAKPVRAEEQRKRNKKKPPEKKTHQSNGQPGNVAPQRENPPGTVLKPKEDKTLVQIVQNPVQVKKNKKKARTDVKPVQHVSTNDLKEPDEGAWETKVSHREKKQQRRKDKGPEDSGSPGGTAAPKPHVVTALTKKNRGNSDSRGAGKGSTATRAVNSGGRTDASVKTAEQMGAARSSVHTAAQFSVSQKHQSWSQETQAAWSSSEGQMKSGTSPATTSALGCDATEPPSNPAEQRGSQYDEWSGFNRTSPADPSSDWYAPVEHWGNYEGVSVMAAPPVKQEPAPHVVSLKPASESEKREDPSDGAARAKKRRRRKKNPEEEGASDAQTAKLGAAPADIPAPASKKQNPSISSSQKGSQQSTQPPKPSQKKKAHREI</sequence>
<keyword evidence="4" id="KW-0812">Transmembrane</keyword>
<gene>
    <name evidence="5" type="ORF">fugu_018214</name>
</gene>
<dbReference type="AlphaFoldDB" id="A0A4Z2BLI7"/>
<feature type="compositionally biased region" description="Basic residues" evidence="3">
    <location>
        <begin position="195"/>
        <end position="205"/>
    </location>
</feature>
<feature type="compositionally biased region" description="Low complexity" evidence="3">
    <location>
        <begin position="444"/>
        <end position="458"/>
    </location>
</feature>
<dbReference type="GO" id="GO:0045766">
    <property type="term" value="P:positive regulation of angiogenesis"/>
    <property type="evidence" value="ECO:0007669"/>
    <property type="project" value="InterPro"/>
</dbReference>
<keyword evidence="6" id="KW-1185">Reference proteome</keyword>